<keyword evidence="2" id="KW-1185">Reference proteome</keyword>
<dbReference type="InterPro" id="IPR050965">
    <property type="entry name" value="UPF0336/Enoyl-CoA_hydratase"/>
</dbReference>
<dbReference type="GO" id="GO:0006633">
    <property type="term" value="P:fatty acid biosynthetic process"/>
    <property type="evidence" value="ECO:0007669"/>
    <property type="project" value="TreeGrafter"/>
</dbReference>
<evidence type="ECO:0000313" key="2">
    <source>
        <dbReference type="Proteomes" id="UP001431783"/>
    </source>
</evidence>
<evidence type="ECO:0000313" key="1">
    <source>
        <dbReference type="EMBL" id="KAK9869506.1"/>
    </source>
</evidence>
<dbReference type="Proteomes" id="UP001431783">
    <property type="component" value="Unassembled WGS sequence"/>
</dbReference>
<proteinExistence type="predicted"/>
<dbReference type="SUPFAM" id="SSF54637">
    <property type="entry name" value="Thioesterase/thiol ester dehydrase-isomerase"/>
    <property type="match status" value="1"/>
</dbReference>
<dbReference type="AlphaFoldDB" id="A0AAW1TP36"/>
<dbReference type="PANTHER" id="PTHR43437:SF3">
    <property type="entry name" value="HYDROXYACYL-THIOESTER DEHYDRATASE TYPE 2, MITOCHONDRIAL"/>
    <property type="match status" value="1"/>
</dbReference>
<dbReference type="CDD" id="cd03449">
    <property type="entry name" value="R_hydratase"/>
    <property type="match status" value="1"/>
</dbReference>
<evidence type="ECO:0008006" key="3">
    <source>
        <dbReference type="Google" id="ProtNLM"/>
    </source>
</evidence>
<dbReference type="Gene3D" id="3.10.129.10">
    <property type="entry name" value="Hotdog Thioesterase"/>
    <property type="match status" value="1"/>
</dbReference>
<dbReference type="GO" id="GO:0005739">
    <property type="term" value="C:mitochondrion"/>
    <property type="evidence" value="ECO:0007669"/>
    <property type="project" value="TreeGrafter"/>
</dbReference>
<dbReference type="EMBL" id="JARQZJ010000001">
    <property type="protein sequence ID" value="KAK9869506.1"/>
    <property type="molecule type" value="Genomic_DNA"/>
</dbReference>
<gene>
    <name evidence="1" type="ORF">WA026_003259</name>
</gene>
<dbReference type="PANTHER" id="PTHR43437">
    <property type="entry name" value="HYDROXYACYL-THIOESTER DEHYDRATASE TYPE 2, MITOCHONDRIAL-RELATED"/>
    <property type="match status" value="1"/>
</dbReference>
<reference evidence="1 2" key="1">
    <citation type="submission" date="2023-03" db="EMBL/GenBank/DDBJ databases">
        <title>Genome insight into feeding habits of ladybird beetles.</title>
        <authorList>
            <person name="Li H.-S."/>
            <person name="Huang Y.-H."/>
            <person name="Pang H."/>
        </authorList>
    </citation>
    <scope>NUCLEOTIDE SEQUENCE [LARGE SCALE GENOMIC DNA]</scope>
    <source>
        <strain evidence="1">SYSU_2023b</strain>
        <tissue evidence="1">Whole body</tissue>
    </source>
</reference>
<organism evidence="1 2">
    <name type="scientific">Henosepilachna vigintioctopunctata</name>
    <dbReference type="NCBI Taxonomy" id="420089"/>
    <lineage>
        <taxon>Eukaryota</taxon>
        <taxon>Metazoa</taxon>
        <taxon>Ecdysozoa</taxon>
        <taxon>Arthropoda</taxon>
        <taxon>Hexapoda</taxon>
        <taxon>Insecta</taxon>
        <taxon>Pterygota</taxon>
        <taxon>Neoptera</taxon>
        <taxon>Endopterygota</taxon>
        <taxon>Coleoptera</taxon>
        <taxon>Polyphaga</taxon>
        <taxon>Cucujiformia</taxon>
        <taxon>Coccinelloidea</taxon>
        <taxon>Coccinellidae</taxon>
        <taxon>Epilachninae</taxon>
        <taxon>Epilachnini</taxon>
        <taxon>Henosepilachna</taxon>
    </lineage>
</organism>
<comment type="caution">
    <text evidence="1">The sequence shown here is derived from an EMBL/GenBank/DDBJ whole genome shotgun (WGS) entry which is preliminary data.</text>
</comment>
<sequence length="146" mass="16214">MSTFSSICRYFSNINSNLKIFQVGDKVSRKRIVTMKDIEEFSKISGDNNIVHSRSDSGKAIVHGAFLNSLVSSVIGTELPGHGTLVLKQTLNFPNKCFCDETVTTSVEIIKFRKIIEVCFKCVVESEDKTVLYGTAQLILKGQTND</sequence>
<accession>A0AAW1TP36</accession>
<name>A0AAW1TP36_9CUCU</name>
<dbReference type="GO" id="GO:0019171">
    <property type="term" value="F:(3R)-hydroxyacyl-[acyl-carrier-protein] dehydratase activity"/>
    <property type="evidence" value="ECO:0007669"/>
    <property type="project" value="TreeGrafter"/>
</dbReference>
<dbReference type="InterPro" id="IPR029069">
    <property type="entry name" value="HotDog_dom_sf"/>
</dbReference>
<protein>
    <recommendedName>
        <fullName evidence="3">MaoC-like domain-containing protein</fullName>
    </recommendedName>
</protein>